<evidence type="ECO:0000313" key="2">
    <source>
        <dbReference type="EMBL" id="VAX15887.1"/>
    </source>
</evidence>
<evidence type="ECO:0000259" key="1">
    <source>
        <dbReference type="Pfam" id="PF18935"/>
    </source>
</evidence>
<reference evidence="2" key="1">
    <citation type="submission" date="2018-06" db="EMBL/GenBank/DDBJ databases">
        <authorList>
            <person name="Zhirakovskaya E."/>
        </authorList>
    </citation>
    <scope>NUCLEOTIDE SEQUENCE</scope>
</reference>
<accession>A0A3B1CGH7</accession>
<proteinExistence type="predicted"/>
<gene>
    <name evidence="2" type="ORF">MNBD_IGNAVI01-1285</name>
</gene>
<name>A0A3B1CGH7_9ZZZZ</name>
<feature type="domain" description="DUF5683" evidence="1">
    <location>
        <begin position="55"/>
        <end position="105"/>
    </location>
</feature>
<dbReference type="AlphaFoldDB" id="A0A3B1CGH7"/>
<dbReference type="EMBL" id="UOGD01000037">
    <property type="protein sequence ID" value="VAX15887.1"/>
    <property type="molecule type" value="Genomic_DNA"/>
</dbReference>
<protein>
    <recommendedName>
        <fullName evidence="1">DUF5683 domain-containing protein</fullName>
    </recommendedName>
</protein>
<dbReference type="Pfam" id="PF18935">
    <property type="entry name" value="DUF5683"/>
    <property type="match status" value="1"/>
</dbReference>
<organism evidence="2">
    <name type="scientific">hydrothermal vent metagenome</name>
    <dbReference type="NCBI Taxonomy" id="652676"/>
    <lineage>
        <taxon>unclassified sequences</taxon>
        <taxon>metagenomes</taxon>
        <taxon>ecological metagenomes</taxon>
    </lineage>
</organism>
<dbReference type="InterPro" id="IPR043738">
    <property type="entry name" value="DUF5683"/>
</dbReference>
<sequence length="292" mass="33157">MRKLIIILCLLSVSTFAQENKFELSGNLYQDILISSNNYDFNSKDSINIVAKKRVPLLAAGLSLVLPGAGQFYNKDYWKTAIFAAVEAAAIYTAIAYNHKGDDQTQFFEDFANSPDGWTVDKYAHWSVDNAGRINPGIEENDPVLNIFDNNGDVVWSKLNTLEVTIGRWYSHQLAPYGDQQYYEMIGKYQQFNPGWSDYRDEDYPPDGYTYPDPVTPTFKWYADQRGKANDYYNVASTAVVVLIANHVLSAVEAALAANSYNHTLKANVSLDSKNIGYQREYYPRFHLSYSF</sequence>